<name>C0EQF3_NEIFL</name>
<dbReference type="SUPFAM" id="SSF51069">
    <property type="entry name" value="Carbonic anhydrase"/>
    <property type="match status" value="1"/>
</dbReference>
<evidence type="ECO:0000313" key="1">
    <source>
        <dbReference type="EMBL" id="EEG32709.1"/>
    </source>
</evidence>
<reference evidence="1 2" key="1">
    <citation type="submission" date="2009-01" db="EMBL/GenBank/DDBJ databases">
        <authorList>
            <person name="Fulton L."/>
            <person name="Clifton S."/>
            <person name="Chinwalla A.T."/>
            <person name="Mitreva M."/>
            <person name="Sodergren E."/>
            <person name="Weinstock G."/>
            <person name="Clifton S."/>
            <person name="Dooling D.J."/>
            <person name="Fulton B."/>
            <person name="Minx P."/>
            <person name="Pepin K.H."/>
            <person name="Johnson M."/>
            <person name="Bhonagiri V."/>
            <person name="Nash W.E."/>
            <person name="Mardis E.R."/>
            <person name="Wilson R.K."/>
        </authorList>
    </citation>
    <scope>NUCLEOTIDE SEQUENCE [LARGE SCALE GENOMIC DNA]</scope>
    <source>
        <strain evidence="1 2">NRL30031/H210</strain>
    </source>
</reference>
<comment type="caution">
    <text evidence="1">The sequence shown here is derived from an EMBL/GenBank/DDBJ whole genome shotgun (WGS) entry which is preliminary data.</text>
</comment>
<gene>
    <name evidence="1" type="ORF">NEIFLAOT_02207</name>
</gene>
<accession>C0EQF3</accession>
<evidence type="ECO:0000313" key="2">
    <source>
        <dbReference type="Proteomes" id="UP000004457"/>
    </source>
</evidence>
<proteinExistence type="predicted"/>
<dbReference type="Proteomes" id="UP000004457">
    <property type="component" value="Unassembled WGS sequence"/>
</dbReference>
<dbReference type="EMBL" id="ACEN01000099">
    <property type="protein sequence ID" value="EEG32709.1"/>
    <property type="molecule type" value="Genomic_DNA"/>
</dbReference>
<dbReference type="AlphaFoldDB" id="C0EQF3"/>
<keyword evidence="2" id="KW-1185">Reference proteome</keyword>
<dbReference type="RefSeq" id="WP_003681937.1">
    <property type="nucleotide sequence ID" value="NZ_ACEN01000099.1"/>
</dbReference>
<evidence type="ECO:0008006" key="3">
    <source>
        <dbReference type="Google" id="ProtNLM"/>
    </source>
</evidence>
<protein>
    <recommendedName>
        <fullName evidence="3">Carbonic anhydrase</fullName>
    </recommendedName>
</protein>
<sequence length="43" mass="4559">MEAHFVHQAEDGTLAVIGSVFKPGKNNPALSALTAKNRKQANP</sequence>
<dbReference type="InterPro" id="IPR036398">
    <property type="entry name" value="CA_dom_sf"/>
</dbReference>
<organism evidence="1 2">
    <name type="scientific">Neisseria flavescens NRL30031/H210</name>
    <dbReference type="NCBI Taxonomy" id="546264"/>
    <lineage>
        <taxon>Bacteria</taxon>
        <taxon>Pseudomonadati</taxon>
        <taxon>Pseudomonadota</taxon>
        <taxon>Betaproteobacteria</taxon>
        <taxon>Neisseriales</taxon>
        <taxon>Neisseriaceae</taxon>
        <taxon>Neisseria</taxon>
    </lineage>
</organism>
<dbReference type="Gene3D" id="3.10.200.10">
    <property type="entry name" value="Alpha carbonic anhydrase"/>
    <property type="match status" value="1"/>
</dbReference>